<evidence type="ECO:0000313" key="2">
    <source>
        <dbReference type="EMBL" id="ADI31621.1"/>
    </source>
</evidence>
<gene>
    <name evidence="2" type="ordered locus">Shell_0490</name>
</gene>
<dbReference type="RefSeq" id="WP_013142819.1">
    <property type="nucleotide sequence ID" value="NC_014205.1"/>
</dbReference>
<organism evidence="2 3">
    <name type="scientific">Staphylothermus hellenicus (strain DSM 12710 / JCM 10830 / BK20S6-10-b1 / P8)</name>
    <dbReference type="NCBI Taxonomy" id="591019"/>
    <lineage>
        <taxon>Archaea</taxon>
        <taxon>Thermoproteota</taxon>
        <taxon>Thermoprotei</taxon>
        <taxon>Desulfurococcales</taxon>
        <taxon>Desulfurococcaceae</taxon>
        <taxon>Staphylothermus</taxon>
    </lineage>
</organism>
<feature type="coiled-coil region" evidence="1">
    <location>
        <begin position="163"/>
        <end position="232"/>
    </location>
</feature>
<evidence type="ECO:0000256" key="1">
    <source>
        <dbReference type="SAM" id="Coils"/>
    </source>
</evidence>
<proteinExistence type="predicted"/>
<accession>D7DBS4</accession>
<dbReference type="KEGG" id="shc:Shell_0490"/>
<dbReference type="OrthoDB" id="341688at2157"/>
<dbReference type="Proteomes" id="UP000002573">
    <property type="component" value="Chromosome"/>
</dbReference>
<evidence type="ECO:0000313" key="3">
    <source>
        <dbReference type="Proteomes" id="UP000002573"/>
    </source>
</evidence>
<name>D7DBS4_STAHD</name>
<dbReference type="AlphaFoldDB" id="D7DBS4"/>
<dbReference type="STRING" id="591019.Shell_0490"/>
<dbReference type="HOGENOM" id="CLU_449523_0_0_2"/>
<keyword evidence="3" id="KW-1185">Reference proteome</keyword>
<dbReference type="eggNOG" id="arCOG09748">
    <property type="taxonomic scope" value="Archaea"/>
</dbReference>
<reference evidence="2 3" key="2">
    <citation type="journal article" date="2011" name="Stand. Genomic Sci.">
        <title>Complete genome sequence of Staphylothermus hellenicus P8.</title>
        <authorList>
            <person name="Anderson I."/>
            <person name="Wirth R."/>
            <person name="Lucas S."/>
            <person name="Copeland A."/>
            <person name="Lapidus A."/>
            <person name="Cheng J.F."/>
            <person name="Goodwin L."/>
            <person name="Pitluck S."/>
            <person name="Davenport K."/>
            <person name="Detter J.C."/>
            <person name="Han C."/>
            <person name="Tapia R."/>
            <person name="Land M."/>
            <person name="Hauser L."/>
            <person name="Pati A."/>
            <person name="Mikhailova N."/>
            <person name="Woyke T."/>
            <person name="Klenk H.P."/>
            <person name="Kyrpides N."/>
            <person name="Ivanova N."/>
        </authorList>
    </citation>
    <scope>NUCLEOTIDE SEQUENCE [LARGE SCALE GENOMIC DNA]</scope>
    <source>
        <strain evidence="3">DSM 12710 / JCM 10830 / BK20S6-10-b1 / P8</strain>
    </source>
</reference>
<protein>
    <submittedName>
        <fullName evidence="2">Uncharacterized protein</fullName>
    </submittedName>
</protein>
<reference evidence="3" key="1">
    <citation type="submission" date="2010-05" db="EMBL/GenBank/DDBJ databases">
        <title>Complete sequence of Staphylothermus hellenicus DSM 12710.</title>
        <authorList>
            <consortium name="US DOE Joint Genome Institute"/>
            <person name="Lucas S."/>
            <person name="Copeland A."/>
            <person name="Lapidus A."/>
            <person name="Cheng J.-F."/>
            <person name="Bruce D."/>
            <person name="Goodwin L."/>
            <person name="Pitluck S."/>
            <person name="Davenport K."/>
            <person name="Detter J.C."/>
            <person name="Han C."/>
            <person name="Tapia R."/>
            <person name="Larimer F."/>
            <person name="Land M."/>
            <person name="Hauser L."/>
            <person name="Kyrpides N."/>
            <person name="Mikhailova N."/>
            <person name="Anderson I.J."/>
            <person name="Woyke T."/>
        </authorList>
    </citation>
    <scope>NUCLEOTIDE SEQUENCE [LARGE SCALE GENOMIC DNA]</scope>
    <source>
        <strain evidence="3">DSM 12710 / JCM 10830 / BK20S6-10-b1 / P8</strain>
    </source>
</reference>
<dbReference type="EMBL" id="CP002051">
    <property type="protein sequence ID" value="ADI31621.1"/>
    <property type="molecule type" value="Genomic_DNA"/>
</dbReference>
<dbReference type="GeneID" id="9233779"/>
<keyword evidence="1" id="KW-0175">Coiled coil</keyword>
<sequence length="630" mass="75005">METGIDVWKLLKEEVLRPVDKVLSYDLEALRRTSEDKRERLWGEVVDAHEKFEEFMSELPGAVRREVLGEIELAKLLLATAAKVNGENNPIIDLFSSEELKLVERFERYSVFDILTIDEIVERVARRDEIYDLIMEYYKNEYSDLDKILEDPRIRRSLRYAFKKRYKKRLDKVKEGVKAYVEKYGPIIMVRQIEEKIWRKIKESEEERKMIMERLRRRMEELSLKLRPLEDVERKSSVFMDRLHDIESSVFFGEKTGYDEHEKDELLRRYLDFEKLLAEQVEAIEKEKRELENRRKELEKAEQEYRRKAEEEAQRIIESELRKIEDLGKELAKKKEELEEEVKNVRMKRLEIEETLKQVREAEKGEYRLVTSEDARLAELNFIARFDEKMHAFPLRIHSPIEGREYVVKSWREGERLKMSESVAEGIPSNLRLRYVITEKKHKFFGERVRKVVIEAISFNHLREFKEFGFDARKANLAEFLKLVEGAIDKAEIGKYFHVMGIASPTGWDDRVVREISSSEFARNYVSRYISVCLIDSITGDIYYNPADERITKFIEFFKPQFKRERVESVKKTILNKLSTKGYVVLDDVVNETREERRIVLKAFYDLEKEGKGKVKNVKDIGTVFDAESM</sequence>
<feature type="coiled-coil region" evidence="1">
    <location>
        <begin position="274"/>
        <end position="362"/>
    </location>
</feature>